<feature type="transmembrane region" description="Helical" evidence="14">
    <location>
        <begin position="9"/>
        <end position="31"/>
    </location>
</feature>
<proteinExistence type="predicted"/>
<evidence type="ECO:0000256" key="6">
    <source>
        <dbReference type="ARBA" id="ARBA00022679"/>
    </source>
</evidence>
<dbReference type="Gene3D" id="3.30.565.10">
    <property type="entry name" value="Histidine kinase-like ATPase, C-terminal domain"/>
    <property type="match status" value="1"/>
</dbReference>
<dbReference type="Proteomes" id="UP001225034">
    <property type="component" value="Unassembled WGS sequence"/>
</dbReference>
<sequence length="721" mass="82224">MFNSLRSKLILFFSFVTFVPLLIVGIIMYQYQHEDLSEQMTESLEKASENRAEGLETFLMERKRNLEYLAKDPTITDVDAGDEEVQQALMSFQETYPYFLNTIFMSNENVTSIHKQEKMEQLLIDEPEWYIHSRQEGTGFSDFKRDFYGEPTFVLSQAVYDQNDDFIGSVASFVNLTEIRNQLNQSYQTVSESERSEYAFLINGHGDIVSHPNRELVLNNNYFAMNDFDKSRFLELVESKEPYYNSTNQMIQFFRPLTMTDGFEGDWFVAVSVPQDHLLSNQQQLLITYLGLFGIVFILTLLAVLKLSNFIVTPLKQLVVATSNFAFSHKVDPITQGYYQEADTLNRAFKMMTTKLIERERNHQKSSLILETTDNGILAFTQSNQVLTTFNATCERLFNEERNNVLGLTLEVVASENPRLRSFLECANLDALSTPKMNQRYECHCTFDNQLHTFFISVSKLNHSGASGEQDTLVVFNDVTEKRLMQQQLVRSEKSKVAGELAAGFAHEIRNPLSTIKGFLQVFQKEEQKESKKDQFDLMVKEIDRVNKIIKDLLNMANPSDVIKEKTNLSDILSSMRKMYSTEAAKRGIDVTFCHDSELPGVWVDADKVQQVMINLVKNGMDSMPEGGELTIRAYESDSKSVEILVQDSGEGMGEDIIDKIGTPFFTTKHDGTGLGLMTSFQIVEELDGTLTVESEQGKGTCFTLKLPIYLSDHTKNQLDA</sequence>
<evidence type="ECO:0000256" key="7">
    <source>
        <dbReference type="ARBA" id="ARBA00022692"/>
    </source>
</evidence>
<dbReference type="CDD" id="cd12912">
    <property type="entry name" value="PDC2_MCP_like"/>
    <property type="match status" value="1"/>
</dbReference>
<dbReference type="InterPro" id="IPR005467">
    <property type="entry name" value="His_kinase_dom"/>
</dbReference>
<dbReference type="GO" id="GO:0016301">
    <property type="term" value="F:kinase activity"/>
    <property type="evidence" value="ECO:0007669"/>
    <property type="project" value="UniProtKB-KW"/>
</dbReference>
<evidence type="ECO:0000256" key="10">
    <source>
        <dbReference type="ARBA" id="ARBA00022840"/>
    </source>
</evidence>
<evidence type="ECO:0000259" key="15">
    <source>
        <dbReference type="PROSITE" id="PS50109"/>
    </source>
</evidence>
<keyword evidence="10" id="KW-0067">ATP-binding</keyword>
<evidence type="ECO:0000256" key="14">
    <source>
        <dbReference type="SAM" id="Phobius"/>
    </source>
</evidence>
<evidence type="ECO:0000313" key="17">
    <source>
        <dbReference type="Proteomes" id="UP001225034"/>
    </source>
</evidence>
<evidence type="ECO:0000256" key="9">
    <source>
        <dbReference type="ARBA" id="ARBA00022777"/>
    </source>
</evidence>
<evidence type="ECO:0000256" key="5">
    <source>
        <dbReference type="ARBA" id="ARBA00022553"/>
    </source>
</evidence>
<dbReference type="InterPro" id="IPR036890">
    <property type="entry name" value="HATPase_C_sf"/>
</dbReference>
<dbReference type="Pfam" id="PF02518">
    <property type="entry name" value="HATPase_c"/>
    <property type="match status" value="1"/>
</dbReference>
<dbReference type="Pfam" id="PF02743">
    <property type="entry name" value="dCache_1"/>
    <property type="match status" value="1"/>
</dbReference>
<dbReference type="CDD" id="cd00082">
    <property type="entry name" value="HisKA"/>
    <property type="match status" value="1"/>
</dbReference>
<keyword evidence="17" id="KW-1185">Reference proteome</keyword>
<evidence type="ECO:0000256" key="2">
    <source>
        <dbReference type="ARBA" id="ARBA00004651"/>
    </source>
</evidence>
<dbReference type="SUPFAM" id="SSF55785">
    <property type="entry name" value="PYP-like sensor domain (PAS domain)"/>
    <property type="match status" value="1"/>
</dbReference>
<keyword evidence="7 14" id="KW-0812">Transmembrane</keyword>
<keyword evidence="12" id="KW-0902">Two-component regulatory system</keyword>
<keyword evidence="8" id="KW-0547">Nucleotide-binding</keyword>
<dbReference type="Gene3D" id="1.10.287.130">
    <property type="match status" value="1"/>
</dbReference>
<evidence type="ECO:0000256" key="11">
    <source>
        <dbReference type="ARBA" id="ARBA00022989"/>
    </source>
</evidence>
<feature type="domain" description="Histidine kinase" evidence="15">
    <location>
        <begin position="504"/>
        <end position="711"/>
    </location>
</feature>
<keyword evidence="9 16" id="KW-0418">Kinase</keyword>
<keyword evidence="6" id="KW-0808">Transferase</keyword>
<name>A0ABT9YEF2_9BACI</name>
<dbReference type="SMART" id="SM00387">
    <property type="entry name" value="HATPase_c"/>
    <property type="match status" value="1"/>
</dbReference>
<keyword evidence="13 14" id="KW-0472">Membrane</keyword>
<dbReference type="PROSITE" id="PS50109">
    <property type="entry name" value="HIS_KIN"/>
    <property type="match status" value="1"/>
</dbReference>
<keyword evidence="5" id="KW-0597">Phosphoprotein</keyword>
<evidence type="ECO:0000256" key="8">
    <source>
        <dbReference type="ARBA" id="ARBA00022741"/>
    </source>
</evidence>
<comment type="catalytic activity">
    <reaction evidence="1">
        <text>ATP + protein L-histidine = ADP + protein N-phospho-L-histidine.</text>
        <dbReference type="EC" id="2.7.13.3"/>
    </reaction>
</comment>
<keyword evidence="11 14" id="KW-1133">Transmembrane helix</keyword>
<dbReference type="InterPro" id="IPR003661">
    <property type="entry name" value="HisK_dim/P_dom"/>
</dbReference>
<dbReference type="InterPro" id="IPR003594">
    <property type="entry name" value="HATPase_dom"/>
</dbReference>
<evidence type="ECO:0000256" key="1">
    <source>
        <dbReference type="ARBA" id="ARBA00000085"/>
    </source>
</evidence>
<dbReference type="InterPro" id="IPR004358">
    <property type="entry name" value="Sig_transdc_His_kin-like_C"/>
</dbReference>
<protein>
    <recommendedName>
        <fullName evidence="3">histidine kinase</fullName>
        <ecNumber evidence="3">2.7.13.3</ecNumber>
    </recommendedName>
</protein>
<comment type="subcellular location">
    <subcellularLocation>
        <location evidence="2">Cell membrane</location>
        <topology evidence="2">Multi-pass membrane protein</topology>
    </subcellularLocation>
</comment>
<evidence type="ECO:0000256" key="12">
    <source>
        <dbReference type="ARBA" id="ARBA00023012"/>
    </source>
</evidence>
<gene>
    <name evidence="16" type="ORF">J2S05_000198</name>
</gene>
<dbReference type="EC" id="2.7.13.3" evidence="3"/>
<evidence type="ECO:0000256" key="3">
    <source>
        <dbReference type="ARBA" id="ARBA00012438"/>
    </source>
</evidence>
<organism evidence="16 17">
    <name type="scientific">Alkalicoccobacillus murimartini</name>
    <dbReference type="NCBI Taxonomy" id="171685"/>
    <lineage>
        <taxon>Bacteria</taxon>
        <taxon>Bacillati</taxon>
        <taxon>Bacillota</taxon>
        <taxon>Bacilli</taxon>
        <taxon>Bacillales</taxon>
        <taxon>Bacillaceae</taxon>
        <taxon>Alkalicoccobacillus</taxon>
    </lineage>
</organism>
<dbReference type="InterPro" id="IPR036097">
    <property type="entry name" value="HisK_dim/P_sf"/>
</dbReference>
<dbReference type="EMBL" id="JAUSUA010000001">
    <property type="protein sequence ID" value="MDQ0205424.1"/>
    <property type="molecule type" value="Genomic_DNA"/>
</dbReference>
<evidence type="ECO:0000313" key="16">
    <source>
        <dbReference type="EMBL" id="MDQ0205424.1"/>
    </source>
</evidence>
<evidence type="ECO:0000256" key="4">
    <source>
        <dbReference type="ARBA" id="ARBA00022475"/>
    </source>
</evidence>
<dbReference type="CDD" id="cd18773">
    <property type="entry name" value="PDC1_HK_sensor"/>
    <property type="match status" value="1"/>
</dbReference>
<dbReference type="SMART" id="SM00388">
    <property type="entry name" value="HisKA"/>
    <property type="match status" value="1"/>
</dbReference>
<dbReference type="PRINTS" id="PR00344">
    <property type="entry name" value="BCTRLSENSOR"/>
</dbReference>
<dbReference type="InterPro" id="IPR033479">
    <property type="entry name" value="dCache_1"/>
</dbReference>
<feature type="transmembrane region" description="Helical" evidence="14">
    <location>
        <begin position="286"/>
        <end position="305"/>
    </location>
</feature>
<keyword evidence="4" id="KW-1003">Cell membrane</keyword>
<dbReference type="Gene3D" id="3.30.450.20">
    <property type="entry name" value="PAS domain"/>
    <property type="match status" value="2"/>
</dbReference>
<dbReference type="SUPFAM" id="SSF55874">
    <property type="entry name" value="ATPase domain of HSP90 chaperone/DNA topoisomerase II/histidine kinase"/>
    <property type="match status" value="1"/>
</dbReference>
<dbReference type="SUPFAM" id="SSF47384">
    <property type="entry name" value="Homodimeric domain of signal transducing histidine kinase"/>
    <property type="match status" value="1"/>
</dbReference>
<dbReference type="PANTHER" id="PTHR43065:SF46">
    <property type="entry name" value="C4-DICARBOXYLATE TRANSPORT SENSOR PROTEIN DCTB"/>
    <property type="match status" value="1"/>
</dbReference>
<comment type="caution">
    <text evidence="16">The sequence shown here is derived from an EMBL/GenBank/DDBJ whole genome shotgun (WGS) entry which is preliminary data.</text>
</comment>
<dbReference type="RefSeq" id="WP_306979100.1">
    <property type="nucleotide sequence ID" value="NZ_JAUSUA010000001.1"/>
</dbReference>
<reference evidence="16 17" key="1">
    <citation type="submission" date="2023-07" db="EMBL/GenBank/DDBJ databases">
        <title>Genomic Encyclopedia of Type Strains, Phase IV (KMG-IV): sequencing the most valuable type-strain genomes for metagenomic binning, comparative biology and taxonomic classification.</title>
        <authorList>
            <person name="Goeker M."/>
        </authorList>
    </citation>
    <scope>NUCLEOTIDE SEQUENCE [LARGE SCALE GENOMIC DNA]</scope>
    <source>
        <strain evidence="16 17">DSM 19154</strain>
    </source>
</reference>
<dbReference type="InterPro" id="IPR035965">
    <property type="entry name" value="PAS-like_dom_sf"/>
</dbReference>
<dbReference type="Pfam" id="PF00512">
    <property type="entry name" value="HisKA"/>
    <property type="match status" value="1"/>
</dbReference>
<accession>A0ABT9YEF2</accession>
<evidence type="ECO:0000256" key="13">
    <source>
        <dbReference type="ARBA" id="ARBA00023136"/>
    </source>
</evidence>
<dbReference type="PANTHER" id="PTHR43065">
    <property type="entry name" value="SENSOR HISTIDINE KINASE"/>
    <property type="match status" value="1"/>
</dbReference>